<name>A0A212L6B6_9BACT</name>
<evidence type="ECO:0000256" key="8">
    <source>
        <dbReference type="PIRSR" id="PIRSR000138-2"/>
    </source>
</evidence>
<comment type="cofactor">
    <cofactor evidence="1">
        <name>FMN</name>
        <dbReference type="ChEBI" id="CHEBI:58210"/>
    </cofactor>
</comment>
<dbReference type="GO" id="GO:0016491">
    <property type="term" value="F:oxidoreductase activity"/>
    <property type="evidence" value="ECO:0007669"/>
    <property type="project" value="UniProtKB-KW"/>
</dbReference>
<comment type="similarity">
    <text evidence="6">Belongs to the FMN-dependent alpha-hydroxy acid dehydrogenase family.</text>
</comment>
<dbReference type="GO" id="GO:0051536">
    <property type="term" value="F:iron-sulfur cluster binding"/>
    <property type="evidence" value="ECO:0007669"/>
    <property type="project" value="UniProtKB-KW"/>
</dbReference>
<dbReference type="AlphaFoldDB" id="A0A212L6B6"/>
<keyword evidence="4" id="KW-0560">Oxidoreductase</keyword>
<evidence type="ECO:0000256" key="4">
    <source>
        <dbReference type="ARBA" id="ARBA00023002"/>
    </source>
</evidence>
<evidence type="ECO:0000256" key="1">
    <source>
        <dbReference type="ARBA" id="ARBA00001917"/>
    </source>
</evidence>
<evidence type="ECO:0000313" key="10">
    <source>
        <dbReference type="EMBL" id="SCM73045.1"/>
    </source>
</evidence>
<gene>
    <name evidence="10" type="ORF">KL86DES1_20997</name>
</gene>
<dbReference type="PANTHER" id="PTHR10578:SF107">
    <property type="entry name" value="2-HYDROXYACID OXIDASE 1"/>
    <property type="match status" value="1"/>
</dbReference>
<dbReference type="InterPro" id="IPR013785">
    <property type="entry name" value="Aldolase_TIM"/>
</dbReference>
<keyword evidence="5" id="KW-0411">Iron-sulfur</keyword>
<evidence type="ECO:0000256" key="5">
    <source>
        <dbReference type="ARBA" id="ARBA00023014"/>
    </source>
</evidence>
<reference evidence="10" key="1">
    <citation type="submission" date="2016-08" db="EMBL/GenBank/DDBJ databases">
        <authorList>
            <person name="Seilhamer J.J."/>
        </authorList>
    </citation>
    <scope>NUCLEOTIDE SEQUENCE</scope>
    <source>
        <strain evidence="10">86-1</strain>
    </source>
</reference>
<evidence type="ECO:0000256" key="3">
    <source>
        <dbReference type="ARBA" id="ARBA00022643"/>
    </source>
</evidence>
<dbReference type="InterPro" id="IPR037396">
    <property type="entry name" value="FMN_HAD"/>
</dbReference>
<feature type="binding site" evidence="8">
    <location>
        <position position="294"/>
    </location>
    <ligand>
        <name>glyoxylate</name>
        <dbReference type="ChEBI" id="CHEBI:36655"/>
    </ligand>
</feature>
<dbReference type="InterPro" id="IPR012133">
    <property type="entry name" value="Alpha-hydoxy_acid_DH_FMN"/>
</dbReference>
<evidence type="ECO:0000256" key="2">
    <source>
        <dbReference type="ARBA" id="ARBA00022630"/>
    </source>
</evidence>
<dbReference type="Gene3D" id="3.20.20.70">
    <property type="entry name" value="Aldolase class I"/>
    <property type="match status" value="1"/>
</dbReference>
<feature type="binding site" evidence="8">
    <location>
        <begin position="348"/>
        <end position="349"/>
    </location>
    <ligand>
        <name>FMN</name>
        <dbReference type="ChEBI" id="CHEBI:58210"/>
    </ligand>
</feature>
<feature type="binding site" evidence="8">
    <location>
        <position position="292"/>
    </location>
    <ligand>
        <name>FMN</name>
        <dbReference type="ChEBI" id="CHEBI:58210"/>
    </ligand>
</feature>
<feature type="domain" description="FMN hydroxy acid dehydrogenase" evidence="9">
    <location>
        <begin position="92"/>
        <end position="397"/>
    </location>
</feature>
<keyword evidence="3 8" id="KW-0288">FMN</keyword>
<organism evidence="10">
    <name type="scientific">uncultured Desulfovibrio sp</name>
    <dbReference type="NCBI Taxonomy" id="167968"/>
    <lineage>
        <taxon>Bacteria</taxon>
        <taxon>Pseudomonadati</taxon>
        <taxon>Thermodesulfobacteriota</taxon>
        <taxon>Desulfovibrionia</taxon>
        <taxon>Desulfovibrionales</taxon>
        <taxon>Desulfovibrionaceae</taxon>
        <taxon>Desulfovibrio</taxon>
        <taxon>environmental samples</taxon>
    </lineage>
</organism>
<proteinExistence type="inferred from homology"/>
<evidence type="ECO:0000259" key="9">
    <source>
        <dbReference type="PROSITE" id="PS51349"/>
    </source>
</evidence>
<dbReference type="PROSITE" id="PS51349">
    <property type="entry name" value="FMN_HYDROXY_ACID_DH_2"/>
    <property type="match status" value="1"/>
</dbReference>
<dbReference type="EMBL" id="FMJC01000002">
    <property type="protein sequence ID" value="SCM73045.1"/>
    <property type="molecule type" value="Genomic_DNA"/>
</dbReference>
<dbReference type="GO" id="GO:0010181">
    <property type="term" value="F:FMN binding"/>
    <property type="evidence" value="ECO:0007669"/>
    <property type="project" value="InterPro"/>
</dbReference>
<dbReference type="PANTHER" id="PTHR10578">
    <property type="entry name" value="S -2-HYDROXY-ACID OXIDASE-RELATED"/>
    <property type="match status" value="1"/>
</dbReference>
<evidence type="ECO:0000256" key="7">
    <source>
        <dbReference type="PIRSR" id="PIRSR000138-1"/>
    </source>
</evidence>
<feature type="active site" description="Proton acceptor" evidence="7">
    <location>
        <position position="294"/>
    </location>
</feature>
<dbReference type="CDD" id="cd02809">
    <property type="entry name" value="alpha_hydroxyacid_oxid_FMN"/>
    <property type="match status" value="1"/>
</dbReference>
<sequence length="397" mass="41388">MDKDNKIEGFDRREFLKNAMAIGAGVAVAPLLASEVQAATAAVAAAPAAAPAGGKLTMAEVLRVAREKLYPRCRVCPECNGVACAGEVPGFGGIGSGQAFKNNYDALNHIKLNMRTLHDMKKPDLAVEIFGEKLSMPLLSAATGGVTYNMGGKMTEEDYINAILGGCRAAGTLGLAADGIGDPIETFKRRMDVLKAAYNGKGIAILKPRTQEEVLKRVRLMEEAGAVAFGMDVDSAGRAARALPGQTVEPKTFAQIRELSRGSSLPFIVKGIMTVEEAQRAVDAGAKGIVVSNHGGRVLDYTPGVAEVLPAIADKVKGHTVIFADGAVRRGTDVLKLLALGADACLIGRPLIRGAHGGGAAGVTLMLEAIKQELEAMMVLTATPNLRNVSSSILMGA</sequence>
<keyword evidence="5" id="KW-0408">Iron</keyword>
<protein>
    <submittedName>
        <fullName evidence="10">FMN-dependent alpha-hydroxy acid dehydrogenase</fullName>
    </submittedName>
</protein>
<keyword evidence="2 8" id="KW-0285">Flavoprotein</keyword>
<dbReference type="Pfam" id="PF01070">
    <property type="entry name" value="FMN_dh"/>
    <property type="match status" value="2"/>
</dbReference>
<dbReference type="PROSITE" id="PS51318">
    <property type="entry name" value="TAT"/>
    <property type="match status" value="1"/>
</dbReference>
<feature type="binding site" evidence="8">
    <location>
        <position position="297"/>
    </location>
    <ligand>
        <name>glyoxylate</name>
        <dbReference type="ChEBI" id="CHEBI:36655"/>
    </ligand>
</feature>
<dbReference type="InterPro" id="IPR000262">
    <property type="entry name" value="FMN-dep_DH"/>
</dbReference>
<keyword evidence="5" id="KW-0479">Metal-binding</keyword>
<feature type="binding site" evidence="8">
    <location>
        <position position="270"/>
    </location>
    <ligand>
        <name>FMN</name>
        <dbReference type="ChEBI" id="CHEBI:58210"/>
    </ligand>
</feature>
<dbReference type="RefSeq" id="WP_332068186.1">
    <property type="nucleotide sequence ID" value="NZ_LT608333.1"/>
</dbReference>
<feature type="binding site" evidence="8">
    <location>
        <begin position="325"/>
        <end position="329"/>
    </location>
    <ligand>
        <name>FMN</name>
        <dbReference type="ChEBI" id="CHEBI:58210"/>
    </ligand>
</feature>
<dbReference type="InterPro" id="IPR006311">
    <property type="entry name" value="TAT_signal"/>
</dbReference>
<accession>A0A212L6B6</accession>
<evidence type="ECO:0000256" key="6">
    <source>
        <dbReference type="ARBA" id="ARBA00024042"/>
    </source>
</evidence>
<dbReference type="SUPFAM" id="SSF51395">
    <property type="entry name" value="FMN-linked oxidoreductases"/>
    <property type="match status" value="1"/>
</dbReference>